<organism evidence="15 16">
    <name type="scientific">Tetranychus urticae</name>
    <name type="common">Two-spotted spider mite</name>
    <dbReference type="NCBI Taxonomy" id="32264"/>
    <lineage>
        <taxon>Eukaryota</taxon>
        <taxon>Metazoa</taxon>
        <taxon>Ecdysozoa</taxon>
        <taxon>Arthropoda</taxon>
        <taxon>Chelicerata</taxon>
        <taxon>Arachnida</taxon>
        <taxon>Acari</taxon>
        <taxon>Acariformes</taxon>
        <taxon>Trombidiformes</taxon>
        <taxon>Prostigmata</taxon>
        <taxon>Eleutherengona</taxon>
        <taxon>Raphignathae</taxon>
        <taxon>Tetranychoidea</taxon>
        <taxon>Tetranychidae</taxon>
        <taxon>Tetranychus</taxon>
    </lineage>
</organism>
<dbReference type="SUPFAM" id="SSF47095">
    <property type="entry name" value="HMG-box"/>
    <property type="match status" value="1"/>
</dbReference>
<evidence type="ECO:0000256" key="8">
    <source>
        <dbReference type="ARBA" id="ARBA00023242"/>
    </source>
</evidence>
<evidence type="ECO:0000313" key="16">
    <source>
        <dbReference type="Proteomes" id="UP000015104"/>
    </source>
</evidence>
<feature type="region of interest" description="Disordered" evidence="13">
    <location>
        <begin position="137"/>
        <end position="182"/>
    </location>
</feature>
<evidence type="ECO:0000256" key="5">
    <source>
        <dbReference type="ARBA" id="ARBA00023125"/>
    </source>
</evidence>
<evidence type="ECO:0000256" key="1">
    <source>
        <dbReference type="ARBA" id="ARBA00004123"/>
    </source>
</evidence>
<keyword evidence="5 12" id="KW-0238">DNA-binding</keyword>
<dbReference type="EnsemblMetazoa" id="tetur10g03680.1">
    <property type="protein sequence ID" value="tetur10g03680.1"/>
    <property type="gene ID" value="tetur10g03680"/>
</dbReference>
<dbReference type="Proteomes" id="UP000015104">
    <property type="component" value="Unassembled WGS sequence"/>
</dbReference>
<keyword evidence="6" id="KW-0010">Activator</keyword>
<dbReference type="GO" id="GO:1990907">
    <property type="term" value="C:beta-catenin-TCF complex"/>
    <property type="evidence" value="ECO:0007669"/>
    <property type="project" value="TreeGrafter"/>
</dbReference>
<dbReference type="GO" id="GO:0035277">
    <property type="term" value="P:spiracle morphogenesis, open tracheal system"/>
    <property type="evidence" value="ECO:0007669"/>
    <property type="project" value="UniProtKB-ARBA"/>
</dbReference>
<comment type="subcellular location">
    <subcellularLocation>
        <location evidence="1">Nucleus</location>
    </subcellularLocation>
</comment>
<reference evidence="16" key="1">
    <citation type="submission" date="2011-08" db="EMBL/GenBank/DDBJ databases">
        <authorList>
            <person name="Rombauts S."/>
        </authorList>
    </citation>
    <scope>NUCLEOTIDE SEQUENCE</scope>
    <source>
        <strain evidence="16">London</strain>
    </source>
</reference>
<dbReference type="GO" id="GO:0001222">
    <property type="term" value="F:transcription corepressor binding"/>
    <property type="evidence" value="ECO:0007669"/>
    <property type="project" value="UniProtKB-ARBA"/>
</dbReference>
<dbReference type="EMBL" id="CAEY01000037">
    <property type="status" value="NOT_ANNOTATED_CDS"/>
    <property type="molecule type" value="Genomic_DNA"/>
</dbReference>
<comment type="function">
    <text evidence="9">Segment polarity protein. Functions together with arm to transduce the Wingless (Wg) signal in embryos and in developing adult tissues. Acts as a transcriptional activator, but in the absence of arm, it binds to gro and acts as a transcriptional repressor of wg-responsive genes.</text>
</comment>
<dbReference type="InterPro" id="IPR027397">
    <property type="entry name" value="Catenin-bd_sf"/>
</dbReference>
<dbReference type="InterPro" id="IPR036910">
    <property type="entry name" value="HMG_box_dom_sf"/>
</dbReference>
<evidence type="ECO:0000256" key="4">
    <source>
        <dbReference type="ARBA" id="ARBA00023015"/>
    </source>
</evidence>
<dbReference type="eggNOG" id="KOG3248">
    <property type="taxonomic scope" value="Eukaryota"/>
</dbReference>
<evidence type="ECO:0000256" key="3">
    <source>
        <dbReference type="ARBA" id="ARBA00022687"/>
    </source>
</evidence>
<evidence type="ECO:0000256" key="10">
    <source>
        <dbReference type="ARBA" id="ARBA00061799"/>
    </source>
</evidence>
<dbReference type="OrthoDB" id="2307332at2759"/>
<dbReference type="PANTHER" id="PTHR10373:SF38">
    <property type="entry name" value="PROTEIN PANGOLIN, ISOFORM J"/>
    <property type="match status" value="1"/>
</dbReference>
<proteinExistence type="inferred from homology"/>
<dbReference type="PROSITE" id="PS50118">
    <property type="entry name" value="HMG_BOX_2"/>
    <property type="match status" value="1"/>
</dbReference>
<dbReference type="AlphaFoldDB" id="T1KFM7"/>
<dbReference type="GO" id="GO:0060070">
    <property type="term" value="P:canonical Wnt signaling pathway"/>
    <property type="evidence" value="ECO:0007669"/>
    <property type="project" value="TreeGrafter"/>
</dbReference>
<name>T1KFM7_TETUR</name>
<dbReference type="GO" id="GO:0000981">
    <property type="term" value="F:DNA-binding transcription factor activity, RNA polymerase II-specific"/>
    <property type="evidence" value="ECO:0007669"/>
    <property type="project" value="TreeGrafter"/>
</dbReference>
<dbReference type="GO" id="GO:0000978">
    <property type="term" value="F:RNA polymerase II cis-regulatory region sequence-specific DNA binding"/>
    <property type="evidence" value="ECO:0007669"/>
    <property type="project" value="TreeGrafter"/>
</dbReference>
<comment type="similarity">
    <text evidence="2">Belongs to the TCF/LEF family.</text>
</comment>
<evidence type="ECO:0000256" key="2">
    <source>
        <dbReference type="ARBA" id="ARBA00006569"/>
    </source>
</evidence>
<dbReference type="KEGG" id="tut:107363428"/>
<dbReference type="FunFam" id="1.10.30.10:FF:000001">
    <property type="entry name" value="transcription factor 7 isoform X2"/>
    <property type="match status" value="1"/>
</dbReference>
<accession>T1KFM7</accession>
<evidence type="ECO:0000256" key="11">
    <source>
        <dbReference type="ARBA" id="ARBA00080285"/>
    </source>
</evidence>
<sequence>MSNDELASNDEIKEFKEEGEEDKLASETLHSSLKNNLIESFKFVPYHGNPSPYTSPPLDLLHHPPPPAHMGGYLSMDLQSTKNISMRIPPPWHPMGLPPPFPPYFHPSPTGIYQNNFRYGHFLPPSITHHHHFHPIFQSSHHHHIPTPSPTSQPPPLPPPPPDTTQFNQLSSSSSNLSSSSLHHVKKPLNAFMLFMKENRAEVAAESAKKESATINQILGKMWHALTPEEQQKYYEKARSARDVHRELYPCWTAKDNYSANNKKKKKREKSRAEGALKKCRATFGLDDQSSWCKPCRRKKKCIRFSLNEQRVD</sequence>
<keyword evidence="8 12" id="KW-0539">Nucleus</keyword>
<dbReference type="Gene3D" id="4.10.900.10">
    <property type="entry name" value="TCF3-CBD (Catenin binding domain)"/>
    <property type="match status" value="1"/>
</dbReference>
<feature type="region of interest" description="Disordered" evidence="13">
    <location>
        <begin position="1"/>
        <end position="24"/>
    </location>
</feature>
<dbReference type="GO" id="GO:0045892">
    <property type="term" value="P:negative regulation of DNA-templated transcription"/>
    <property type="evidence" value="ECO:0007669"/>
    <property type="project" value="UniProtKB-ARBA"/>
</dbReference>
<dbReference type="PANTHER" id="PTHR10373">
    <property type="entry name" value="TRANSCRIPTION FACTOR 7 FAMILY MEMBER"/>
    <property type="match status" value="1"/>
</dbReference>
<evidence type="ECO:0000256" key="6">
    <source>
        <dbReference type="ARBA" id="ARBA00023159"/>
    </source>
</evidence>
<dbReference type="SMART" id="SM00398">
    <property type="entry name" value="HMG"/>
    <property type="match status" value="1"/>
</dbReference>
<dbReference type="GO" id="GO:0007435">
    <property type="term" value="P:salivary gland morphogenesis"/>
    <property type="evidence" value="ECO:0007669"/>
    <property type="project" value="UniProtKB-ARBA"/>
</dbReference>
<dbReference type="SMART" id="SM01366">
    <property type="entry name" value="c-clamp"/>
    <property type="match status" value="1"/>
</dbReference>
<evidence type="ECO:0000256" key="9">
    <source>
        <dbReference type="ARBA" id="ARBA00053480"/>
    </source>
</evidence>
<evidence type="ECO:0000256" key="7">
    <source>
        <dbReference type="ARBA" id="ARBA00023163"/>
    </source>
</evidence>
<dbReference type="GO" id="GO:0072091">
    <property type="term" value="P:regulation of stem cell proliferation"/>
    <property type="evidence" value="ECO:0007669"/>
    <property type="project" value="UniProtKB-ARBA"/>
</dbReference>
<comment type="subunit">
    <text evidence="10">Binds to the beta-catenin homolog arm or to gro.</text>
</comment>
<feature type="domain" description="HMG box" evidence="14">
    <location>
        <begin position="185"/>
        <end position="253"/>
    </location>
</feature>
<dbReference type="HOGENOM" id="CLU_892329_0_0_1"/>
<dbReference type="InterPro" id="IPR024940">
    <property type="entry name" value="TCF/LEF"/>
</dbReference>
<dbReference type="Gene3D" id="1.10.30.10">
    <property type="entry name" value="High mobility group box domain"/>
    <property type="match status" value="1"/>
</dbReference>
<evidence type="ECO:0000259" key="14">
    <source>
        <dbReference type="PROSITE" id="PS50118"/>
    </source>
</evidence>
<dbReference type="Pfam" id="PF00505">
    <property type="entry name" value="HMG_box"/>
    <property type="match status" value="1"/>
</dbReference>
<feature type="DNA-binding region" description="HMG box" evidence="12">
    <location>
        <begin position="185"/>
        <end position="253"/>
    </location>
</feature>
<dbReference type="GO" id="GO:0000785">
    <property type="term" value="C:chromatin"/>
    <property type="evidence" value="ECO:0007669"/>
    <property type="project" value="TreeGrafter"/>
</dbReference>
<gene>
    <name evidence="15" type="primary">107363428</name>
</gene>
<dbReference type="STRING" id="32264.T1KFM7"/>
<evidence type="ECO:0000256" key="12">
    <source>
        <dbReference type="PROSITE-ProRule" id="PRU00267"/>
    </source>
</evidence>
<keyword evidence="16" id="KW-1185">Reference proteome</keyword>
<feature type="compositionally biased region" description="Low complexity" evidence="13">
    <location>
        <begin position="170"/>
        <end position="182"/>
    </location>
</feature>
<reference evidence="15" key="2">
    <citation type="submission" date="2015-06" db="UniProtKB">
        <authorList>
            <consortium name="EnsemblMetazoa"/>
        </authorList>
    </citation>
    <scope>IDENTIFICATION</scope>
</reference>
<evidence type="ECO:0000313" key="15">
    <source>
        <dbReference type="EnsemblMetazoa" id="tetur10g03680.1"/>
    </source>
</evidence>
<protein>
    <recommendedName>
        <fullName evidence="11">dTCF</fullName>
    </recommendedName>
</protein>
<dbReference type="GO" id="GO:0019900">
    <property type="term" value="F:kinase binding"/>
    <property type="evidence" value="ECO:0007669"/>
    <property type="project" value="UniProtKB-ARBA"/>
</dbReference>
<evidence type="ECO:0000256" key="13">
    <source>
        <dbReference type="SAM" id="MobiDB-lite"/>
    </source>
</evidence>
<keyword evidence="3" id="KW-0879">Wnt signaling pathway</keyword>
<dbReference type="InterPro" id="IPR009071">
    <property type="entry name" value="HMG_box_dom"/>
</dbReference>
<feature type="compositionally biased region" description="Pro residues" evidence="13">
    <location>
        <begin position="147"/>
        <end position="163"/>
    </location>
</feature>
<keyword evidence="7" id="KW-0804">Transcription</keyword>
<keyword evidence="4" id="KW-0805">Transcription regulation</keyword>
<dbReference type="OMA" id="GKMWHAL"/>
<dbReference type="GO" id="GO:0010628">
    <property type="term" value="P:positive regulation of gene expression"/>
    <property type="evidence" value="ECO:0007669"/>
    <property type="project" value="UniProtKB-ARBA"/>
</dbReference>
<dbReference type="GO" id="GO:0007500">
    <property type="term" value="P:mesodermal cell fate determination"/>
    <property type="evidence" value="ECO:0007669"/>
    <property type="project" value="UniProtKB-ARBA"/>
</dbReference>